<sequence>MYKDRGEAELSCNWLYPFIDALWLEFLGFIKYDSRDHPYLVYYTDQGIRFIAIKCDEIENMSNCEVSFNWGIVDISQKP</sequence>
<proteinExistence type="predicted"/>
<reference evidence="1 2" key="1">
    <citation type="submission" date="2020-09" db="EMBL/GenBank/DDBJ databases">
        <title>Characterization of Paenibacillus peoriae strain ZF390 with broad-spectrum antimicrobial activity as a potential biocontrol agent.</title>
        <authorList>
            <person name="Li L."/>
            <person name="Zhao Y."/>
            <person name="Li B."/>
            <person name="Xie X."/>
        </authorList>
    </citation>
    <scope>NUCLEOTIDE SEQUENCE [LARGE SCALE GENOMIC DNA]</scope>
    <source>
        <strain evidence="1 2">ZF390</strain>
    </source>
</reference>
<dbReference type="AlphaFoldDB" id="A0A7H0Y274"/>
<evidence type="ECO:0000313" key="2">
    <source>
        <dbReference type="Proteomes" id="UP000516384"/>
    </source>
</evidence>
<dbReference type="EMBL" id="CP061172">
    <property type="protein sequence ID" value="QNR65182.1"/>
    <property type="molecule type" value="Genomic_DNA"/>
</dbReference>
<evidence type="ECO:0000313" key="1">
    <source>
        <dbReference type="EMBL" id="QNR65182.1"/>
    </source>
</evidence>
<accession>A0A7H0Y274</accession>
<organism evidence="1 2">
    <name type="scientific">Paenibacillus peoriae</name>
    <dbReference type="NCBI Taxonomy" id="59893"/>
    <lineage>
        <taxon>Bacteria</taxon>
        <taxon>Bacillati</taxon>
        <taxon>Bacillota</taxon>
        <taxon>Bacilli</taxon>
        <taxon>Bacillales</taxon>
        <taxon>Paenibacillaceae</taxon>
        <taxon>Paenibacillus</taxon>
    </lineage>
</organism>
<dbReference type="Proteomes" id="UP000516384">
    <property type="component" value="Chromosome"/>
</dbReference>
<protein>
    <submittedName>
        <fullName evidence="1">Uncharacterized protein</fullName>
    </submittedName>
</protein>
<name>A0A7H0Y274_9BACL</name>
<gene>
    <name evidence="1" type="ORF">IAQ67_14795</name>
</gene>